<organism evidence="1 2">
    <name type="scientific">Penicillium expansum</name>
    <name type="common">Blue mold rot fungus</name>
    <dbReference type="NCBI Taxonomy" id="27334"/>
    <lineage>
        <taxon>Eukaryota</taxon>
        <taxon>Fungi</taxon>
        <taxon>Dikarya</taxon>
        <taxon>Ascomycota</taxon>
        <taxon>Pezizomycotina</taxon>
        <taxon>Eurotiomycetes</taxon>
        <taxon>Eurotiomycetidae</taxon>
        <taxon>Eurotiales</taxon>
        <taxon>Aspergillaceae</taxon>
        <taxon>Penicillium</taxon>
    </lineage>
</organism>
<evidence type="ECO:0000313" key="1">
    <source>
        <dbReference type="EMBL" id="KGO60460.1"/>
    </source>
</evidence>
<comment type="caution">
    <text evidence="1">The sequence shown here is derived from an EMBL/GenBank/DDBJ whole genome shotgun (WGS) entry which is preliminary data.</text>
</comment>
<dbReference type="Proteomes" id="UP000030143">
    <property type="component" value="Unassembled WGS sequence"/>
</dbReference>
<protein>
    <recommendedName>
        <fullName evidence="3">Genetic interactor of prohibitins 3, mitochondrial</fullName>
    </recommendedName>
</protein>
<dbReference type="InterPro" id="IPR027417">
    <property type="entry name" value="P-loop_NTPase"/>
</dbReference>
<accession>A0A0A2IUN9</accession>
<dbReference type="GO" id="GO:0005739">
    <property type="term" value="C:mitochondrion"/>
    <property type="evidence" value="ECO:0007669"/>
    <property type="project" value="TreeGrafter"/>
</dbReference>
<dbReference type="STRING" id="27334.A0A0A2IUN9"/>
<proteinExistence type="predicted"/>
<dbReference type="GeneID" id="27674812"/>
<dbReference type="HOGENOM" id="CLU_015286_0_0_1"/>
<keyword evidence="2" id="KW-1185">Reference proteome</keyword>
<dbReference type="SUPFAM" id="SSF52540">
    <property type="entry name" value="P-loop containing nucleoside triphosphate hydrolases"/>
    <property type="match status" value="1"/>
</dbReference>
<dbReference type="RefSeq" id="XP_016601526.1">
    <property type="nucleotide sequence ID" value="XM_016739393.1"/>
</dbReference>
<dbReference type="VEuPathDB" id="FungiDB:PEXP_016240"/>
<dbReference type="AlphaFoldDB" id="A0A0A2IUN9"/>
<dbReference type="EMBL" id="JQFZ01000071">
    <property type="protein sequence ID" value="KGO60460.1"/>
    <property type="molecule type" value="Genomic_DNA"/>
</dbReference>
<name>A0A0A2IUN9_PENEN</name>
<dbReference type="PANTHER" id="PTHR46434">
    <property type="entry name" value="GENETIC INTERACTOR OF PROHIBITINS 3, MITOCHONDRIAL"/>
    <property type="match status" value="1"/>
</dbReference>
<dbReference type="InterPro" id="IPR050896">
    <property type="entry name" value="Mito_lipid_metab_GTPase"/>
</dbReference>
<evidence type="ECO:0008006" key="3">
    <source>
        <dbReference type="Google" id="ProtNLM"/>
    </source>
</evidence>
<gene>
    <name evidence="1" type="ORF">PEX2_021180</name>
</gene>
<dbReference type="Gene3D" id="3.40.50.300">
    <property type="entry name" value="P-loop containing nucleotide triphosphate hydrolases"/>
    <property type="match status" value="1"/>
</dbReference>
<reference evidence="1 2" key="1">
    <citation type="journal article" date="2015" name="Mol. Plant Microbe Interact.">
        <title>Genome, transcriptome, and functional analyses of Penicillium expansum provide new insights into secondary metabolism and pathogenicity.</title>
        <authorList>
            <person name="Ballester A.R."/>
            <person name="Marcet-Houben M."/>
            <person name="Levin E."/>
            <person name="Sela N."/>
            <person name="Selma-Lazaro C."/>
            <person name="Carmona L."/>
            <person name="Wisniewski M."/>
            <person name="Droby S."/>
            <person name="Gonzalez-Candelas L."/>
            <person name="Gabaldon T."/>
        </authorList>
    </citation>
    <scope>NUCLEOTIDE SEQUENCE [LARGE SCALE GENOMIC DNA]</scope>
    <source>
        <strain evidence="1 2">MD-8</strain>
    </source>
</reference>
<evidence type="ECO:0000313" key="2">
    <source>
        <dbReference type="Proteomes" id="UP000030143"/>
    </source>
</evidence>
<dbReference type="PhylomeDB" id="A0A0A2IUN9"/>
<sequence length="640" mass="72187">MSLCSRGAVFRNPRLNLLRLLPNTIPRSQAQTLFSQSRVAPQSKALTDLRRQCRCFSTTRFRREQPQAEPQVETLADSLPVCCPGCGAFSQTVEANEPGYYGTSRKQIRKLLAVRKEAIEHKTAKQNNAIFTEGDALSTEQNNAIEEAVPPQPIQDGAFPDEAVDPETNFLGSTGRISEVCDRCHDLIHHNKAVSSPKPTILSIRNYLEESPFKYNRVYHIIDAADFPMSLVPRIHWALMLQEQRSRNRRSTNEKYERGRKLPSLSFIITRSDLLAATKEQVDSKMDYIRTELRAALGRSGREARLGNVHMISAHRGWWTKEVKEEIREHGGGIWVVGKANVGKSSFIEACFPKDSRNVEKIEEWVQRHRDENEIPNQREATLLDPNSLLPPAPREDLYPVLPVVSSLPGTTVSPIRIPFGRGKGEVIDLPGLERGLLEDFVQDEHKRDLIMTKRIKPERLTIKPGQSLLLGGGLIRITPVNPQDTVMSASFLPLESHITNTQKAIETQAEETPYRGTVIMKEGTSSTMASAGVFDLKWDTTNSNLPTSLAKAIKDRGIPVPSLPYRVMSADILIEGCGWIELSIQIRSKRDAEDEPSYPQVEVFTPNGKHIGSRRPIECWNFIAEKKKIDKRKRPRTRY</sequence>
<dbReference type="OrthoDB" id="1696305at2759"/>
<dbReference type="PANTHER" id="PTHR46434:SF1">
    <property type="entry name" value="GENETIC INTERACTOR OF PROHIBITINS 3, MITOCHONDRIAL"/>
    <property type="match status" value="1"/>
</dbReference>